<keyword evidence="4" id="KW-1185">Reference proteome</keyword>
<evidence type="ECO:0000259" key="1">
    <source>
        <dbReference type="Pfam" id="PF01796"/>
    </source>
</evidence>
<dbReference type="InterPro" id="IPR022002">
    <property type="entry name" value="ChsH2_Znr"/>
</dbReference>
<dbReference type="SUPFAM" id="SSF50249">
    <property type="entry name" value="Nucleic acid-binding proteins"/>
    <property type="match status" value="1"/>
</dbReference>
<dbReference type="InterPro" id="IPR052513">
    <property type="entry name" value="Thioester_dehydratase-like"/>
</dbReference>
<evidence type="ECO:0000313" key="4">
    <source>
        <dbReference type="Proteomes" id="UP001596175"/>
    </source>
</evidence>
<feature type="domain" description="ChsH2 C-terminal OB-fold" evidence="1">
    <location>
        <begin position="54"/>
        <end position="114"/>
    </location>
</feature>
<organism evidence="3 4">
    <name type="scientific">Actinomycetospora rhizophila</name>
    <dbReference type="NCBI Taxonomy" id="1416876"/>
    <lineage>
        <taxon>Bacteria</taxon>
        <taxon>Bacillati</taxon>
        <taxon>Actinomycetota</taxon>
        <taxon>Actinomycetes</taxon>
        <taxon>Pseudonocardiales</taxon>
        <taxon>Pseudonocardiaceae</taxon>
        <taxon>Actinomycetospora</taxon>
    </lineage>
</organism>
<proteinExistence type="predicted"/>
<evidence type="ECO:0000313" key="3">
    <source>
        <dbReference type="EMBL" id="MFC5142956.1"/>
    </source>
</evidence>
<gene>
    <name evidence="3" type="ORF">ACFPK1_32370</name>
</gene>
<dbReference type="EMBL" id="JBHSKG010000031">
    <property type="protein sequence ID" value="MFC5142956.1"/>
    <property type="molecule type" value="Genomic_DNA"/>
</dbReference>
<sequence>MSTPVAVDRPFRADLLTLDPPRLHGSRCPRCATTVFPPRGFCPACRSGAEPDRVALSGEGRICSFTVVRQAPPGLEVPYVLAQVDLPADGVRLMAAVVSAEPEDVVLDAPVTLETCPFGTADDGAALLGYRFRVAGPEVTA</sequence>
<dbReference type="InterPro" id="IPR012340">
    <property type="entry name" value="NA-bd_OB-fold"/>
</dbReference>
<dbReference type="Gene3D" id="6.10.30.10">
    <property type="match status" value="1"/>
</dbReference>
<dbReference type="Pfam" id="PF01796">
    <property type="entry name" value="OB_ChsH2_C"/>
    <property type="match status" value="1"/>
</dbReference>
<dbReference type="PANTHER" id="PTHR34075:SF5">
    <property type="entry name" value="BLR3430 PROTEIN"/>
    <property type="match status" value="1"/>
</dbReference>
<dbReference type="InterPro" id="IPR002878">
    <property type="entry name" value="ChsH2_C"/>
</dbReference>
<accession>A0ABV9ZR73</accession>
<dbReference type="PANTHER" id="PTHR34075">
    <property type="entry name" value="BLR3430 PROTEIN"/>
    <property type="match status" value="1"/>
</dbReference>
<evidence type="ECO:0000259" key="2">
    <source>
        <dbReference type="Pfam" id="PF12172"/>
    </source>
</evidence>
<reference evidence="4" key="1">
    <citation type="journal article" date="2019" name="Int. J. Syst. Evol. Microbiol.">
        <title>The Global Catalogue of Microorganisms (GCM) 10K type strain sequencing project: providing services to taxonomists for standard genome sequencing and annotation.</title>
        <authorList>
            <consortium name="The Broad Institute Genomics Platform"/>
            <consortium name="The Broad Institute Genome Sequencing Center for Infectious Disease"/>
            <person name="Wu L."/>
            <person name="Ma J."/>
        </authorList>
    </citation>
    <scope>NUCLEOTIDE SEQUENCE [LARGE SCALE GENOMIC DNA]</scope>
    <source>
        <strain evidence="4">XZYJ18</strain>
    </source>
</reference>
<comment type="caution">
    <text evidence="3">The sequence shown here is derived from an EMBL/GenBank/DDBJ whole genome shotgun (WGS) entry which is preliminary data.</text>
</comment>
<dbReference type="Proteomes" id="UP001596175">
    <property type="component" value="Unassembled WGS sequence"/>
</dbReference>
<dbReference type="RefSeq" id="WP_378025042.1">
    <property type="nucleotide sequence ID" value="NZ_JBHSKG010000031.1"/>
</dbReference>
<protein>
    <submittedName>
        <fullName evidence="3">Zn-ribbon domain-containing OB-fold protein</fullName>
    </submittedName>
</protein>
<name>A0ABV9ZR73_9PSEU</name>
<feature type="domain" description="ChsH2 rubredoxin-like zinc ribbon" evidence="2">
    <location>
        <begin position="19"/>
        <end position="49"/>
    </location>
</feature>
<dbReference type="Pfam" id="PF12172">
    <property type="entry name" value="zf-ChsH2"/>
    <property type="match status" value="1"/>
</dbReference>